<dbReference type="InterPro" id="IPR002105">
    <property type="entry name" value="Dockerin_1_rpt"/>
</dbReference>
<dbReference type="PROSITE" id="PS51766">
    <property type="entry name" value="DOCKERIN"/>
    <property type="match status" value="1"/>
</dbReference>
<evidence type="ECO:0000256" key="1">
    <source>
        <dbReference type="SAM" id="MobiDB-lite"/>
    </source>
</evidence>
<feature type="region of interest" description="Disordered" evidence="1">
    <location>
        <begin position="713"/>
        <end position="791"/>
    </location>
</feature>
<dbReference type="Gene3D" id="3.20.20.80">
    <property type="entry name" value="Glycosidases"/>
    <property type="match status" value="1"/>
</dbReference>
<feature type="compositionally biased region" description="Low complexity" evidence="1">
    <location>
        <begin position="717"/>
        <end position="789"/>
    </location>
</feature>
<name>U2MC90_9FIRM</name>
<dbReference type="Pfam" id="PF12891">
    <property type="entry name" value="Glyco_hydro_44"/>
    <property type="match status" value="1"/>
</dbReference>
<feature type="domain" description="Dockerin" evidence="3">
    <location>
        <begin position="794"/>
        <end position="862"/>
    </location>
</feature>
<dbReference type="Pfam" id="PF00404">
    <property type="entry name" value="Dockerin_1"/>
    <property type="match status" value="1"/>
</dbReference>
<keyword evidence="5" id="KW-1185">Reference proteome</keyword>
<accession>U2MC90</accession>
<dbReference type="InterPro" id="IPR013780">
    <property type="entry name" value="Glyco_hydro_b"/>
</dbReference>
<organism evidence="4 5">
    <name type="scientific">Ruminococcus callidus ATCC 27760</name>
    <dbReference type="NCBI Taxonomy" id="411473"/>
    <lineage>
        <taxon>Bacteria</taxon>
        <taxon>Bacillati</taxon>
        <taxon>Bacillota</taxon>
        <taxon>Clostridia</taxon>
        <taxon>Eubacteriales</taxon>
        <taxon>Oscillospiraceae</taxon>
        <taxon>Ruminococcus</taxon>
    </lineage>
</organism>
<protein>
    <submittedName>
        <fullName evidence="4">Beta-mannanase/endoglucanase A domain protein</fullName>
    </submittedName>
</protein>
<dbReference type="Gene3D" id="1.10.1330.10">
    <property type="entry name" value="Dockerin domain"/>
    <property type="match status" value="1"/>
</dbReference>
<feature type="chain" id="PRO_5004631192" evidence="2">
    <location>
        <begin position="42"/>
        <end position="863"/>
    </location>
</feature>
<dbReference type="InterPro" id="IPR024745">
    <property type="entry name" value="GH44_cat"/>
</dbReference>
<comment type="caution">
    <text evidence="4">The sequence shown here is derived from an EMBL/GenBank/DDBJ whole genome shotgun (WGS) entry which is preliminary data.</text>
</comment>
<dbReference type="SUPFAM" id="SSF51445">
    <property type="entry name" value="(Trans)glycosidases"/>
    <property type="match status" value="1"/>
</dbReference>
<evidence type="ECO:0000313" key="5">
    <source>
        <dbReference type="Proteomes" id="UP000016662"/>
    </source>
</evidence>
<dbReference type="AlphaFoldDB" id="U2MC90"/>
<dbReference type="EMBL" id="AWVF01000089">
    <property type="protein sequence ID" value="ERJ96918.1"/>
    <property type="molecule type" value="Genomic_DNA"/>
</dbReference>
<evidence type="ECO:0000259" key="3">
    <source>
        <dbReference type="PROSITE" id="PS51766"/>
    </source>
</evidence>
<proteinExistence type="predicted"/>
<dbReference type="GO" id="GO:0004553">
    <property type="term" value="F:hydrolase activity, hydrolyzing O-glycosyl compounds"/>
    <property type="evidence" value="ECO:0007669"/>
    <property type="project" value="InterPro"/>
</dbReference>
<dbReference type="eggNOG" id="COG2730">
    <property type="taxonomic scope" value="Bacteria"/>
</dbReference>
<dbReference type="GO" id="GO:0000272">
    <property type="term" value="P:polysaccharide catabolic process"/>
    <property type="evidence" value="ECO:0007669"/>
    <property type="project" value="InterPro"/>
</dbReference>
<dbReference type="HOGENOM" id="CLU_367961_0_0_9"/>
<sequence>MYATTEKRRIEMKKRIFAGITASILALSCAAQVPAILSASAAGNYEMQLNIKLNGEKKAISPYIYGVNEAGNSTSLKKVTTHSLRQGGNRFTGYNWENNYSNAGRDWNDSSDTNMGDVTDGPAYQARRLSKEAAENNVDYKMATLQMAGYASADKNGTVAASEVAPSSRWNKVEFQKDGALSDTPDLTDDTVYMDEYVNYLINNLGDSTTSTGIQGYNLDNEPVLWNDTHPLLHKDEVSNSELISKSVALAKVVKDLDPNAEIYGPAFWGILPCVQAGSGDNFKDSDWEAVKGQYSWYMDYYLKQMADAEQENGKRLLDVVDVHYYAQDCETDDGILQAARSLYDPNYKENSWLTQWFGGSFPFLTRMQESIDKYYPGTKLALTEYNLANISKESTTGKSVISAIAETEALGAFADQGVYLATYWGTLSLCPYVTSAINLYTNYDGNGGAFGDTLVESSSADLSKAAIFAAIDGSDDSEVTTVISNKDKENTEKAVISLEGTDTDYQSAVVYAITQDSSDIQILDVQNDVSGNQVTVELPPLSVAQVVISDEKTNVTIPEKPNVEIKKTTYNISDLSTNTAGNPMIPLGDKEHLKEIIVNATVSSNAGSSWAVGGGALCFNEVVKKGSSSAGVWGNKSFQYRLGTSDITVPFDDQFTISLSDGKSENITGSCNDESAELQNWWASSENDSKNGEDISTTFNTVTLVYEYNYDKPDETTTTPAETTTTTETTMTESTSETVSETTASTEETALTTESTAASTESSNTTAVSSEETTTTATETTSAATSSEQVNPSAVLYGDVTLDGRVDITDAVLLNKATAGQVELNVQAKGNADCNADGQTDSNDAICLLRFLVHIINTLPEQ</sequence>
<dbReference type="Gene3D" id="2.60.40.1180">
    <property type="entry name" value="Golgi alpha-mannosidase II"/>
    <property type="match status" value="1"/>
</dbReference>
<evidence type="ECO:0000256" key="2">
    <source>
        <dbReference type="SAM" id="SignalP"/>
    </source>
</evidence>
<dbReference type="PROSITE" id="PS51257">
    <property type="entry name" value="PROKAR_LIPOPROTEIN"/>
    <property type="match status" value="1"/>
</dbReference>
<dbReference type="Proteomes" id="UP000016662">
    <property type="component" value="Unassembled WGS sequence"/>
</dbReference>
<dbReference type="OrthoDB" id="9803686at2"/>
<dbReference type="CDD" id="cd14256">
    <property type="entry name" value="Dockerin_I"/>
    <property type="match status" value="1"/>
</dbReference>
<feature type="signal peptide" evidence="2">
    <location>
        <begin position="1"/>
        <end position="41"/>
    </location>
</feature>
<reference evidence="4 5" key="1">
    <citation type="submission" date="2013-07" db="EMBL/GenBank/DDBJ databases">
        <authorList>
            <person name="Weinstock G."/>
            <person name="Sodergren E."/>
            <person name="Wylie T."/>
            <person name="Fulton L."/>
            <person name="Fulton R."/>
            <person name="Fronick C."/>
            <person name="O'Laughlin M."/>
            <person name="Godfrey J."/>
            <person name="Miner T."/>
            <person name="Herter B."/>
            <person name="Appelbaum E."/>
            <person name="Cordes M."/>
            <person name="Lek S."/>
            <person name="Wollam A."/>
            <person name="Pepin K.H."/>
            <person name="Palsikar V.B."/>
            <person name="Mitreva M."/>
            <person name="Wilson R.K."/>
        </authorList>
    </citation>
    <scope>NUCLEOTIDE SEQUENCE [LARGE SCALE GENOMIC DNA]</scope>
    <source>
        <strain evidence="4 5">ATCC 27760</strain>
    </source>
</reference>
<keyword evidence="2" id="KW-0732">Signal</keyword>
<dbReference type="PATRIC" id="fig|411473.3.peg.554"/>
<dbReference type="InterPro" id="IPR036439">
    <property type="entry name" value="Dockerin_dom_sf"/>
</dbReference>
<dbReference type="SUPFAM" id="SSF63446">
    <property type="entry name" value="Type I dockerin domain"/>
    <property type="match status" value="1"/>
</dbReference>
<dbReference type="InterPro" id="IPR017853">
    <property type="entry name" value="GH"/>
</dbReference>
<dbReference type="STRING" id="411473.RUMCAL_00700"/>
<gene>
    <name evidence="4" type="ORF">RUMCAL_00700</name>
</gene>
<dbReference type="InterPro" id="IPR016134">
    <property type="entry name" value="Dockerin_dom"/>
</dbReference>
<evidence type="ECO:0000313" key="4">
    <source>
        <dbReference type="EMBL" id="ERJ96918.1"/>
    </source>
</evidence>